<dbReference type="KEGG" id="azz:DEW08_29820"/>
<comment type="similarity">
    <text evidence="1">Belongs to the short-chain dehydrogenases/reductases (SDR) family.</text>
</comment>
<evidence type="ECO:0000313" key="3">
    <source>
        <dbReference type="EMBL" id="AWK90293.1"/>
    </source>
</evidence>
<dbReference type="RefSeq" id="WP_109334462.1">
    <property type="nucleotide sequence ID" value="NZ_CP029359.1"/>
</dbReference>
<dbReference type="CDD" id="cd05233">
    <property type="entry name" value="SDR_c"/>
    <property type="match status" value="1"/>
</dbReference>
<dbReference type="NCBIfam" id="NF005489">
    <property type="entry name" value="PRK07102.1"/>
    <property type="match status" value="1"/>
</dbReference>
<sequence>MSSTVLILGAASDIGRAIARRYAETGRPLILAARDPERLEPDAADLRLRYKVPVSLHAFDVLDRDGNAGFLDGLGELPGTVVCTVGLLGRQEEDQHSPAATERIIATNFTGPALVLGLLADRMEAAGGGTIVAVSSVAGDRGRASNYIYGSAKAGLTAFLSGLRNRLAGKGVHVVTVKPGFVRTRMTEGMPLPGLLTADPDEVGRAVVRAEARGKDVIYVRPIWRLVMTVIRLLPEALFKRTRL</sequence>
<name>A0A2S2D0K9_9PROT</name>
<organism evidence="3 4">
    <name type="scientific">Azospirillum thermophilum</name>
    <dbReference type="NCBI Taxonomy" id="2202148"/>
    <lineage>
        <taxon>Bacteria</taxon>
        <taxon>Pseudomonadati</taxon>
        <taxon>Pseudomonadota</taxon>
        <taxon>Alphaproteobacteria</taxon>
        <taxon>Rhodospirillales</taxon>
        <taxon>Azospirillaceae</taxon>
        <taxon>Azospirillum</taxon>
    </lineage>
</organism>
<protein>
    <submittedName>
        <fullName evidence="3">Short-chain dehydrogenase</fullName>
    </submittedName>
</protein>
<dbReference type="InterPro" id="IPR036291">
    <property type="entry name" value="NAD(P)-bd_dom_sf"/>
</dbReference>
<gene>
    <name evidence="3" type="ORF">DEW08_29820</name>
</gene>
<keyword evidence="2" id="KW-0560">Oxidoreductase</keyword>
<dbReference type="OrthoDB" id="335726at2"/>
<dbReference type="InterPro" id="IPR020904">
    <property type="entry name" value="Sc_DH/Rdtase_CS"/>
</dbReference>
<dbReference type="Pfam" id="PF00106">
    <property type="entry name" value="adh_short"/>
    <property type="match status" value="1"/>
</dbReference>
<evidence type="ECO:0000313" key="4">
    <source>
        <dbReference type="Proteomes" id="UP000245629"/>
    </source>
</evidence>
<proteinExistence type="inferred from homology"/>
<dbReference type="EMBL" id="CP029359">
    <property type="protein sequence ID" value="AWK90293.1"/>
    <property type="molecule type" value="Genomic_DNA"/>
</dbReference>
<dbReference type="InterPro" id="IPR002347">
    <property type="entry name" value="SDR_fam"/>
</dbReference>
<dbReference type="PANTHER" id="PTHR44196">
    <property type="entry name" value="DEHYDROGENASE/REDUCTASE SDR FAMILY MEMBER 7B"/>
    <property type="match status" value="1"/>
</dbReference>
<dbReference type="AlphaFoldDB" id="A0A2S2D0K9"/>
<evidence type="ECO:0000256" key="1">
    <source>
        <dbReference type="ARBA" id="ARBA00006484"/>
    </source>
</evidence>
<evidence type="ECO:0000256" key="2">
    <source>
        <dbReference type="ARBA" id="ARBA00023002"/>
    </source>
</evidence>
<dbReference type="SUPFAM" id="SSF51735">
    <property type="entry name" value="NAD(P)-binding Rossmann-fold domains"/>
    <property type="match status" value="1"/>
</dbReference>
<dbReference type="GO" id="GO:0016020">
    <property type="term" value="C:membrane"/>
    <property type="evidence" value="ECO:0007669"/>
    <property type="project" value="TreeGrafter"/>
</dbReference>
<dbReference type="PROSITE" id="PS00061">
    <property type="entry name" value="ADH_SHORT"/>
    <property type="match status" value="1"/>
</dbReference>
<keyword evidence="3" id="KW-0614">Plasmid</keyword>
<dbReference type="PANTHER" id="PTHR44196:SF1">
    <property type="entry name" value="DEHYDROGENASE_REDUCTASE SDR FAMILY MEMBER 7B"/>
    <property type="match status" value="1"/>
</dbReference>
<accession>A0A2S2D0K9</accession>
<dbReference type="PRINTS" id="PR00081">
    <property type="entry name" value="GDHRDH"/>
</dbReference>
<geneLocation type="plasmid" evidence="3 4">
    <name>unnamed4</name>
</geneLocation>
<reference evidence="4" key="1">
    <citation type="submission" date="2018-05" db="EMBL/GenBank/DDBJ databases">
        <title>Azospirillum thermophila sp. nov., a novel isolated from hot spring.</title>
        <authorList>
            <person name="Zhao Z."/>
        </authorList>
    </citation>
    <scope>NUCLEOTIDE SEQUENCE [LARGE SCALE GENOMIC DNA]</scope>
    <source>
        <strain evidence="4">CFH 70021</strain>
        <plasmid evidence="4">unnamed4</plasmid>
    </source>
</reference>
<dbReference type="Proteomes" id="UP000245629">
    <property type="component" value="Plasmid unnamed4"/>
</dbReference>
<keyword evidence="4" id="KW-1185">Reference proteome</keyword>
<dbReference type="Gene3D" id="3.40.50.720">
    <property type="entry name" value="NAD(P)-binding Rossmann-like Domain"/>
    <property type="match status" value="1"/>
</dbReference>
<dbReference type="GO" id="GO:0016491">
    <property type="term" value="F:oxidoreductase activity"/>
    <property type="evidence" value="ECO:0007669"/>
    <property type="project" value="UniProtKB-KW"/>
</dbReference>